<name>A0ABW4XJA8_9GAMM</name>
<evidence type="ECO:0000256" key="1">
    <source>
        <dbReference type="SAM" id="MobiDB-lite"/>
    </source>
</evidence>
<sequence length="45" mass="5470">MRRLRRVNAHSSRRHLATKRSHKKVMARSRKFYLQTEVGPMMDMD</sequence>
<organism evidence="2 3">
    <name type="scientific">Corallincola platygyrae</name>
    <dbReference type="NCBI Taxonomy" id="1193278"/>
    <lineage>
        <taxon>Bacteria</taxon>
        <taxon>Pseudomonadati</taxon>
        <taxon>Pseudomonadota</taxon>
        <taxon>Gammaproteobacteria</taxon>
        <taxon>Alteromonadales</taxon>
        <taxon>Psychromonadaceae</taxon>
        <taxon>Corallincola</taxon>
    </lineage>
</organism>
<feature type="region of interest" description="Disordered" evidence="1">
    <location>
        <begin position="1"/>
        <end position="26"/>
    </location>
</feature>
<dbReference type="RefSeq" id="WP_345338138.1">
    <property type="nucleotide sequence ID" value="NZ_BAABLI010000004.1"/>
</dbReference>
<accession>A0ABW4XJA8</accession>
<evidence type="ECO:0000313" key="2">
    <source>
        <dbReference type="EMBL" id="MFD2094859.1"/>
    </source>
</evidence>
<comment type="caution">
    <text evidence="2">The sequence shown here is derived from an EMBL/GenBank/DDBJ whole genome shotgun (WGS) entry which is preliminary data.</text>
</comment>
<evidence type="ECO:0000313" key="3">
    <source>
        <dbReference type="Proteomes" id="UP001597380"/>
    </source>
</evidence>
<dbReference type="EMBL" id="JBHUHT010000007">
    <property type="protein sequence ID" value="MFD2094859.1"/>
    <property type="molecule type" value="Genomic_DNA"/>
</dbReference>
<protein>
    <submittedName>
        <fullName evidence="2">Uncharacterized protein</fullName>
    </submittedName>
</protein>
<keyword evidence="3" id="KW-1185">Reference proteome</keyword>
<proteinExistence type="predicted"/>
<gene>
    <name evidence="2" type="ORF">ACFSJ3_02605</name>
</gene>
<dbReference type="Proteomes" id="UP001597380">
    <property type="component" value="Unassembled WGS sequence"/>
</dbReference>
<reference evidence="3" key="1">
    <citation type="journal article" date="2019" name="Int. J. Syst. Evol. Microbiol.">
        <title>The Global Catalogue of Microorganisms (GCM) 10K type strain sequencing project: providing services to taxonomists for standard genome sequencing and annotation.</title>
        <authorList>
            <consortium name="The Broad Institute Genomics Platform"/>
            <consortium name="The Broad Institute Genome Sequencing Center for Infectious Disease"/>
            <person name="Wu L."/>
            <person name="Ma J."/>
        </authorList>
    </citation>
    <scope>NUCLEOTIDE SEQUENCE [LARGE SCALE GENOMIC DNA]</scope>
    <source>
        <strain evidence="3">CGMCC 1.10992</strain>
    </source>
</reference>